<dbReference type="Proteomes" id="UP000051952">
    <property type="component" value="Unassembled WGS sequence"/>
</dbReference>
<feature type="region of interest" description="Disordered" evidence="1">
    <location>
        <begin position="110"/>
        <end position="134"/>
    </location>
</feature>
<feature type="region of interest" description="Disordered" evidence="1">
    <location>
        <begin position="224"/>
        <end position="243"/>
    </location>
</feature>
<feature type="compositionally biased region" description="Polar residues" evidence="1">
    <location>
        <begin position="32"/>
        <end position="47"/>
    </location>
</feature>
<dbReference type="AlphaFoldDB" id="A0A0S4JE95"/>
<feature type="compositionally biased region" description="Pro residues" evidence="1">
    <location>
        <begin position="121"/>
        <end position="130"/>
    </location>
</feature>
<gene>
    <name evidence="2" type="ORF">BSAL_94255</name>
</gene>
<feature type="region of interest" description="Disordered" evidence="1">
    <location>
        <begin position="1"/>
        <end position="98"/>
    </location>
</feature>
<feature type="region of interest" description="Disordered" evidence="1">
    <location>
        <begin position="152"/>
        <end position="171"/>
    </location>
</feature>
<feature type="compositionally biased region" description="Pro residues" evidence="1">
    <location>
        <begin position="14"/>
        <end position="25"/>
    </location>
</feature>
<proteinExistence type="predicted"/>
<name>A0A0S4JE95_BODSA</name>
<sequence length="309" mass="34938">MSQITSPNVKPFPFRKPTPVNPPPGQRLRQAYSESSASTPSQWFASPSTPPTPARKTMPRPTPPIANNQLTNRMRPYGSSLRPRHRCCFTDSPLHTKMRPDQLTDRREHPRTIDHNTRTPPYRPGTPPVPRYRTPCRAPKPCDITTPPRHFTPAPPQPHPHNTTPRQQTCGSPIPHRPLTPVPTRFNPEPEPVSAHLTAIPIDFSPARNIRLIRTPSPLTRSKRLRTPIQSPERPHRPLLSPYTKPHISRRHGISIATLNCQSLVTNGHPDTLKLQEIALFCKTNAIQILAIQEHKIVAPQQLSMQEVY</sequence>
<feature type="compositionally biased region" description="Polar residues" evidence="1">
    <location>
        <begin position="160"/>
        <end position="171"/>
    </location>
</feature>
<evidence type="ECO:0000313" key="3">
    <source>
        <dbReference type="Proteomes" id="UP000051952"/>
    </source>
</evidence>
<reference evidence="3" key="1">
    <citation type="submission" date="2015-09" db="EMBL/GenBank/DDBJ databases">
        <authorList>
            <consortium name="Pathogen Informatics"/>
        </authorList>
    </citation>
    <scope>NUCLEOTIDE SEQUENCE [LARGE SCALE GENOMIC DNA]</scope>
    <source>
        <strain evidence="3">Lake Konstanz</strain>
    </source>
</reference>
<evidence type="ECO:0000256" key="1">
    <source>
        <dbReference type="SAM" id="MobiDB-lite"/>
    </source>
</evidence>
<dbReference type="EMBL" id="CYKH01001367">
    <property type="protein sequence ID" value="CUG86689.1"/>
    <property type="molecule type" value="Genomic_DNA"/>
</dbReference>
<organism evidence="2 3">
    <name type="scientific">Bodo saltans</name>
    <name type="common">Flagellated protozoan</name>
    <dbReference type="NCBI Taxonomy" id="75058"/>
    <lineage>
        <taxon>Eukaryota</taxon>
        <taxon>Discoba</taxon>
        <taxon>Euglenozoa</taxon>
        <taxon>Kinetoplastea</taxon>
        <taxon>Metakinetoplastina</taxon>
        <taxon>Eubodonida</taxon>
        <taxon>Bodonidae</taxon>
        <taxon>Bodo</taxon>
    </lineage>
</organism>
<keyword evidence="3" id="KW-1185">Reference proteome</keyword>
<accession>A0A0S4JE95</accession>
<protein>
    <submittedName>
        <fullName evidence="2">Uncharacterized protein</fullName>
    </submittedName>
</protein>
<dbReference type="VEuPathDB" id="TriTrypDB:BSAL_94255"/>
<evidence type="ECO:0000313" key="2">
    <source>
        <dbReference type="EMBL" id="CUG86689.1"/>
    </source>
</evidence>